<keyword evidence="1" id="KW-1133">Transmembrane helix</keyword>
<feature type="domain" description="Fibronectin type-III" evidence="3">
    <location>
        <begin position="144"/>
        <end position="240"/>
    </location>
</feature>
<dbReference type="AlphaFoldDB" id="A0A2G8KY82"/>
<dbReference type="InterPro" id="IPR036116">
    <property type="entry name" value="FN3_sf"/>
</dbReference>
<proteinExistence type="predicted"/>
<comment type="caution">
    <text evidence="4">The sequence shown here is derived from an EMBL/GenBank/DDBJ whole genome shotgun (WGS) entry which is preliminary data.</text>
</comment>
<evidence type="ECO:0000313" key="4">
    <source>
        <dbReference type="EMBL" id="PIK52976.1"/>
    </source>
</evidence>
<keyword evidence="5" id="KW-1185">Reference proteome</keyword>
<name>A0A2G8KY82_STIJA</name>
<gene>
    <name evidence="4" type="ORF">BSL78_10130</name>
</gene>
<feature type="transmembrane region" description="Helical" evidence="1">
    <location>
        <begin position="343"/>
        <end position="366"/>
    </location>
</feature>
<keyword evidence="2" id="KW-0732">Signal</keyword>
<dbReference type="InterPro" id="IPR003961">
    <property type="entry name" value="FN3_dom"/>
</dbReference>
<dbReference type="SMART" id="SM00060">
    <property type="entry name" value="FN3"/>
    <property type="match status" value="1"/>
</dbReference>
<feature type="signal peptide" evidence="2">
    <location>
        <begin position="1"/>
        <end position="19"/>
    </location>
</feature>
<sequence length="574" mass="64674">MGLYFGTLLFLLNIQVIPASQVQLIDVDSQQWGVKPCTAVNRLEVICPWSLPKPIPPNTSCELYFRLPENHSQRTERKCRDLEVWTRCPEPFQSGDSKRGCRFPNTSDAFVRCGPIVETKINCSDGRVSKVRKVNQSELRIPKPVIDLKAVALGSSEIKLHWTPPDTERKGYVVQYQQEYSPTVYNVTYGNVNTAIITNNLHYANANTTIKVAAYYLHNRPDKLSNWSRVDVTTKMAAPAEGPSNLIVKYTVDCKKMKRSVNLTWDAIPDQFSGGPIENYTVKWYSDNGAINEPIITPVTTCLLDLHPTHGYTISVCAKNVIGYSIPAEYQLKPLICDTNKGMYYSGIGVTCLAVILMLMLGISVLRKQMKTSQLPVIKLHVKTVTMNNKSRKTEKEVFDSLKFRSDLISTEITSETIRPKVPVSLKNVFRSFHDMPVARDVHLLDSENIWHDVNTTIEFGLEDSYEHTDRPDQQSRLITTVIKPEALICADDSSTTNEGPSEADYDRNHEYQLNESYSEELVTANTDGTSLLISPPDALGYAVSQQALAVWYHLLMPLTMPCFNRHQPSDITS</sequence>
<reference evidence="4 5" key="1">
    <citation type="journal article" date="2017" name="PLoS Biol.">
        <title>The sea cucumber genome provides insights into morphological evolution and visceral regeneration.</title>
        <authorList>
            <person name="Zhang X."/>
            <person name="Sun L."/>
            <person name="Yuan J."/>
            <person name="Sun Y."/>
            <person name="Gao Y."/>
            <person name="Zhang L."/>
            <person name="Li S."/>
            <person name="Dai H."/>
            <person name="Hamel J.F."/>
            <person name="Liu C."/>
            <person name="Yu Y."/>
            <person name="Liu S."/>
            <person name="Lin W."/>
            <person name="Guo K."/>
            <person name="Jin S."/>
            <person name="Xu P."/>
            <person name="Storey K.B."/>
            <person name="Huan P."/>
            <person name="Zhang T."/>
            <person name="Zhou Y."/>
            <person name="Zhang J."/>
            <person name="Lin C."/>
            <person name="Li X."/>
            <person name="Xing L."/>
            <person name="Huo D."/>
            <person name="Sun M."/>
            <person name="Wang L."/>
            <person name="Mercier A."/>
            <person name="Li F."/>
            <person name="Yang H."/>
            <person name="Xiang J."/>
        </authorList>
    </citation>
    <scope>NUCLEOTIDE SEQUENCE [LARGE SCALE GENOMIC DNA]</scope>
    <source>
        <strain evidence="4">Shaxun</strain>
        <tissue evidence="4">Muscle</tissue>
    </source>
</reference>
<accession>A0A2G8KY82</accession>
<evidence type="ECO:0000313" key="5">
    <source>
        <dbReference type="Proteomes" id="UP000230750"/>
    </source>
</evidence>
<dbReference type="OrthoDB" id="9887129at2759"/>
<protein>
    <recommendedName>
        <fullName evidence="3">Fibronectin type-III domain-containing protein</fullName>
    </recommendedName>
</protein>
<dbReference type="CDD" id="cd00063">
    <property type="entry name" value="FN3"/>
    <property type="match status" value="2"/>
</dbReference>
<keyword evidence="1" id="KW-0472">Membrane</keyword>
<keyword evidence="1" id="KW-0812">Transmembrane</keyword>
<dbReference type="InterPro" id="IPR013783">
    <property type="entry name" value="Ig-like_fold"/>
</dbReference>
<dbReference type="Gene3D" id="2.60.40.10">
    <property type="entry name" value="Immunoglobulins"/>
    <property type="match status" value="2"/>
</dbReference>
<dbReference type="SUPFAM" id="SSF49265">
    <property type="entry name" value="Fibronectin type III"/>
    <property type="match status" value="1"/>
</dbReference>
<evidence type="ECO:0000256" key="1">
    <source>
        <dbReference type="SAM" id="Phobius"/>
    </source>
</evidence>
<organism evidence="4 5">
    <name type="scientific">Stichopus japonicus</name>
    <name type="common">Sea cucumber</name>
    <dbReference type="NCBI Taxonomy" id="307972"/>
    <lineage>
        <taxon>Eukaryota</taxon>
        <taxon>Metazoa</taxon>
        <taxon>Echinodermata</taxon>
        <taxon>Eleutherozoa</taxon>
        <taxon>Echinozoa</taxon>
        <taxon>Holothuroidea</taxon>
        <taxon>Aspidochirotacea</taxon>
        <taxon>Aspidochirotida</taxon>
        <taxon>Stichopodidae</taxon>
        <taxon>Apostichopus</taxon>
    </lineage>
</organism>
<evidence type="ECO:0000259" key="3">
    <source>
        <dbReference type="PROSITE" id="PS50853"/>
    </source>
</evidence>
<dbReference type="Proteomes" id="UP000230750">
    <property type="component" value="Unassembled WGS sequence"/>
</dbReference>
<dbReference type="EMBL" id="MRZV01000307">
    <property type="protein sequence ID" value="PIK52976.1"/>
    <property type="molecule type" value="Genomic_DNA"/>
</dbReference>
<feature type="chain" id="PRO_5013587153" description="Fibronectin type-III domain-containing protein" evidence="2">
    <location>
        <begin position="20"/>
        <end position="574"/>
    </location>
</feature>
<feature type="domain" description="Fibronectin type-III" evidence="3">
    <location>
        <begin position="242"/>
        <end position="342"/>
    </location>
</feature>
<dbReference type="PROSITE" id="PS50853">
    <property type="entry name" value="FN3"/>
    <property type="match status" value="2"/>
</dbReference>
<dbReference type="Pfam" id="PF00041">
    <property type="entry name" value="fn3"/>
    <property type="match status" value="1"/>
</dbReference>
<evidence type="ECO:0000256" key="2">
    <source>
        <dbReference type="SAM" id="SignalP"/>
    </source>
</evidence>